<feature type="transmembrane region" description="Helical" evidence="7">
    <location>
        <begin position="196"/>
        <end position="216"/>
    </location>
</feature>
<dbReference type="EMBL" id="JAPQKH010000001">
    <property type="protein sequence ID" value="KAJ5115782.1"/>
    <property type="molecule type" value="Genomic_DNA"/>
</dbReference>
<evidence type="ECO:0000256" key="3">
    <source>
        <dbReference type="ARBA" id="ARBA00022989"/>
    </source>
</evidence>
<evidence type="ECO:0000256" key="5">
    <source>
        <dbReference type="ARBA" id="ARBA00038359"/>
    </source>
</evidence>
<keyword evidence="3 7" id="KW-1133">Transmembrane helix</keyword>
<comment type="subcellular location">
    <subcellularLocation>
        <location evidence="1">Membrane</location>
        <topology evidence="1">Multi-pass membrane protein</topology>
    </subcellularLocation>
</comment>
<feature type="domain" description="Rhodopsin" evidence="8">
    <location>
        <begin position="39"/>
        <end position="284"/>
    </location>
</feature>
<dbReference type="PANTHER" id="PTHR33048">
    <property type="entry name" value="PTH11-LIKE INTEGRAL MEMBRANE PROTEIN (AFU_ORTHOLOGUE AFUA_5G11245)"/>
    <property type="match status" value="1"/>
</dbReference>
<keyword evidence="2 7" id="KW-0812">Transmembrane</keyword>
<reference evidence="9" key="1">
    <citation type="submission" date="2022-11" db="EMBL/GenBank/DDBJ databases">
        <authorList>
            <person name="Petersen C."/>
        </authorList>
    </citation>
    <scope>NUCLEOTIDE SEQUENCE</scope>
    <source>
        <strain evidence="9">IBT 30069</strain>
    </source>
</reference>
<evidence type="ECO:0000313" key="9">
    <source>
        <dbReference type="EMBL" id="KAJ5115782.1"/>
    </source>
</evidence>
<keyword evidence="4 7" id="KW-0472">Membrane</keyword>
<accession>A0A9W9GBJ2</accession>
<feature type="compositionally biased region" description="Polar residues" evidence="6">
    <location>
        <begin position="295"/>
        <end position="304"/>
    </location>
</feature>
<dbReference type="GO" id="GO:0016020">
    <property type="term" value="C:membrane"/>
    <property type="evidence" value="ECO:0007669"/>
    <property type="project" value="UniProtKB-SubCell"/>
</dbReference>
<feature type="transmembrane region" description="Helical" evidence="7">
    <location>
        <begin position="228"/>
        <end position="246"/>
    </location>
</feature>
<evidence type="ECO:0000256" key="1">
    <source>
        <dbReference type="ARBA" id="ARBA00004141"/>
    </source>
</evidence>
<feature type="transmembrane region" description="Helical" evidence="7">
    <location>
        <begin position="96"/>
        <end position="117"/>
    </location>
</feature>
<evidence type="ECO:0000256" key="6">
    <source>
        <dbReference type="SAM" id="MobiDB-lite"/>
    </source>
</evidence>
<evidence type="ECO:0000256" key="7">
    <source>
        <dbReference type="SAM" id="Phobius"/>
    </source>
</evidence>
<feature type="transmembrane region" description="Helical" evidence="7">
    <location>
        <begin position="138"/>
        <end position="160"/>
    </location>
</feature>
<feature type="region of interest" description="Disordered" evidence="6">
    <location>
        <begin position="295"/>
        <end position="328"/>
    </location>
</feature>
<feature type="compositionally biased region" description="Basic and acidic residues" evidence="6">
    <location>
        <begin position="314"/>
        <end position="328"/>
    </location>
</feature>
<dbReference type="Proteomes" id="UP001149165">
    <property type="component" value="Unassembled WGS sequence"/>
</dbReference>
<feature type="transmembrane region" description="Helical" evidence="7">
    <location>
        <begin position="20"/>
        <end position="42"/>
    </location>
</feature>
<feature type="transmembrane region" description="Helical" evidence="7">
    <location>
        <begin position="54"/>
        <end position="76"/>
    </location>
</feature>
<protein>
    <recommendedName>
        <fullName evidence="8">Rhodopsin domain-containing protein</fullName>
    </recommendedName>
</protein>
<name>A0A9W9GBJ2_9EURO</name>
<evidence type="ECO:0000259" key="8">
    <source>
        <dbReference type="Pfam" id="PF20684"/>
    </source>
</evidence>
<dbReference type="Pfam" id="PF20684">
    <property type="entry name" value="Fung_rhodopsin"/>
    <property type="match status" value="1"/>
</dbReference>
<feature type="transmembrane region" description="Helical" evidence="7">
    <location>
        <begin position="266"/>
        <end position="288"/>
    </location>
</feature>
<dbReference type="OrthoDB" id="2496787at2759"/>
<comment type="similarity">
    <text evidence="5">Belongs to the SAT4 family.</text>
</comment>
<dbReference type="InterPro" id="IPR052337">
    <property type="entry name" value="SAT4-like"/>
</dbReference>
<sequence length="342" mass="37821">MSSKLTQQELAEWDQTKRPAIYGVCAVMLILSNTAVPGRLWAQYKIHRKIFIEDYFLVAALIFTNVVNVATIVAGTKGMGLHTWRVVADDPTYGNLVGVFASIWTTALFTGPSLFSTKIALLTYYRRLFIVNQTWIRVFWWINLVFATILGIGTTLFYIFQCTPVDYYWKRGNPTAGVTGHCADSGSLAEVAIPQILSMASDFFILLLPIVTILGLKMNMKRKLGLMAVFSVGFVSFGCSAARVGVALGGTEMSGDDTWSLTIFEIISATELTSGILCACAVPIFSYLRLTVRGGSTQNSQSSFGFKEMPSPVRRRDQHDPLASTSEEHLRNEYATNDKLNV</sequence>
<proteinExistence type="inferred from homology"/>
<gene>
    <name evidence="9" type="ORF">N7456_000130</name>
</gene>
<evidence type="ECO:0000256" key="4">
    <source>
        <dbReference type="ARBA" id="ARBA00023136"/>
    </source>
</evidence>
<dbReference type="InterPro" id="IPR049326">
    <property type="entry name" value="Rhodopsin_dom_fungi"/>
</dbReference>
<keyword evidence="10" id="KW-1185">Reference proteome</keyword>
<evidence type="ECO:0000313" key="10">
    <source>
        <dbReference type="Proteomes" id="UP001149165"/>
    </source>
</evidence>
<comment type="caution">
    <text evidence="9">The sequence shown here is derived from an EMBL/GenBank/DDBJ whole genome shotgun (WGS) entry which is preliminary data.</text>
</comment>
<evidence type="ECO:0000256" key="2">
    <source>
        <dbReference type="ARBA" id="ARBA00022692"/>
    </source>
</evidence>
<dbReference type="PANTHER" id="PTHR33048:SF146">
    <property type="entry name" value="INTEGRAL MEMBRANE PROTEIN"/>
    <property type="match status" value="1"/>
</dbReference>
<reference evidence="9" key="2">
    <citation type="journal article" date="2023" name="IMA Fungus">
        <title>Comparative genomic study of the Penicillium genus elucidates a diverse pangenome and 15 lateral gene transfer events.</title>
        <authorList>
            <person name="Petersen C."/>
            <person name="Sorensen T."/>
            <person name="Nielsen M.R."/>
            <person name="Sondergaard T.E."/>
            <person name="Sorensen J.L."/>
            <person name="Fitzpatrick D.A."/>
            <person name="Frisvad J.C."/>
            <person name="Nielsen K.L."/>
        </authorList>
    </citation>
    <scope>NUCLEOTIDE SEQUENCE</scope>
    <source>
        <strain evidence="9">IBT 30069</strain>
    </source>
</reference>
<dbReference type="AlphaFoldDB" id="A0A9W9GBJ2"/>
<organism evidence="9 10">
    <name type="scientific">Penicillium angulare</name>
    <dbReference type="NCBI Taxonomy" id="116970"/>
    <lineage>
        <taxon>Eukaryota</taxon>
        <taxon>Fungi</taxon>
        <taxon>Dikarya</taxon>
        <taxon>Ascomycota</taxon>
        <taxon>Pezizomycotina</taxon>
        <taxon>Eurotiomycetes</taxon>
        <taxon>Eurotiomycetidae</taxon>
        <taxon>Eurotiales</taxon>
        <taxon>Aspergillaceae</taxon>
        <taxon>Penicillium</taxon>
    </lineage>
</organism>